<name>X1TAB8_9ZZZZ</name>
<gene>
    <name evidence="1" type="ORF">S12H4_16235</name>
</gene>
<dbReference type="EMBL" id="BARW01007839">
    <property type="protein sequence ID" value="GAI76949.1"/>
    <property type="molecule type" value="Genomic_DNA"/>
</dbReference>
<sequence>MKDILTYPQISISIVNLNGKGYLGQCLDSIKKIGLSQRQIGDNCH</sequence>
<evidence type="ECO:0000313" key="1">
    <source>
        <dbReference type="EMBL" id="GAI76949.1"/>
    </source>
</evidence>
<organism evidence="1">
    <name type="scientific">marine sediment metagenome</name>
    <dbReference type="NCBI Taxonomy" id="412755"/>
    <lineage>
        <taxon>unclassified sequences</taxon>
        <taxon>metagenomes</taxon>
        <taxon>ecological metagenomes</taxon>
    </lineage>
</organism>
<dbReference type="AlphaFoldDB" id="X1TAB8"/>
<proteinExistence type="predicted"/>
<comment type="caution">
    <text evidence="1">The sequence shown here is derived from an EMBL/GenBank/DDBJ whole genome shotgun (WGS) entry which is preliminary data.</text>
</comment>
<accession>X1TAB8</accession>
<reference evidence="1" key="1">
    <citation type="journal article" date="2014" name="Front. Microbiol.">
        <title>High frequency of phylogenetically diverse reductive dehalogenase-homologous genes in deep subseafloor sedimentary metagenomes.</title>
        <authorList>
            <person name="Kawai M."/>
            <person name="Futagami T."/>
            <person name="Toyoda A."/>
            <person name="Takaki Y."/>
            <person name="Nishi S."/>
            <person name="Hori S."/>
            <person name="Arai W."/>
            <person name="Tsubouchi T."/>
            <person name="Morono Y."/>
            <person name="Uchiyama I."/>
            <person name="Ito T."/>
            <person name="Fujiyama A."/>
            <person name="Inagaki F."/>
            <person name="Takami H."/>
        </authorList>
    </citation>
    <scope>NUCLEOTIDE SEQUENCE</scope>
    <source>
        <strain evidence="1">Expedition CK06-06</strain>
    </source>
</reference>
<protein>
    <submittedName>
        <fullName evidence="1">Uncharacterized protein</fullName>
    </submittedName>
</protein>